<dbReference type="GO" id="GO:0005737">
    <property type="term" value="C:cytoplasm"/>
    <property type="evidence" value="ECO:0007669"/>
    <property type="project" value="UniProtKB-SubCell"/>
</dbReference>
<dbReference type="InterPro" id="IPR030700">
    <property type="entry name" value="N-end_Aminoacyl_Trfase"/>
</dbReference>
<dbReference type="AlphaFoldDB" id="A0A1I4XLG9"/>
<evidence type="ECO:0000256" key="3">
    <source>
        <dbReference type="ARBA" id="ARBA00023315"/>
    </source>
</evidence>
<evidence type="ECO:0000256" key="4">
    <source>
        <dbReference type="HAMAP-Rule" id="MF_00689"/>
    </source>
</evidence>
<dbReference type="PIRSF" id="PIRSF037208">
    <property type="entry name" value="ATE_pro_prd"/>
    <property type="match status" value="1"/>
</dbReference>
<dbReference type="OrthoDB" id="9782022at2"/>
<dbReference type="HAMAP" id="MF_00689">
    <property type="entry name" value="Bpt"/>
    <property type="match status" value="1"/>
</dbReference>
<dbReference type="SUPFAM" id="SSF55729">
    <property type="entry name" value="Acyl-CoA N-acyltransferases (Nat)"/>
    <property type="match status" value="1"/>
</dbReference>
<sequence length="239" mass="27607">MRSDVVRLFQTLPHSCGYFAERTAQNLVIDPSSPQLDQLYELGLQRGYRRAGGHVYIPHCPSCRACIACRIPVDAFVADRAQRRCLKRNADLEVRTEAAGFSDERFALYRRYLQWRHPDGGMDDAQPEDFSRFLHTEWSPTRFIELRKDQRLLAVAVTDYCEAGLSAVYTFYDPDEGSRGLGTFAILRQVAAARELGLKYLYLGFWIAGHVKMDYKIRFRPIEVLRNGLWQRHEPDIVS</sequence>
<dbReference type="Proteomes" id="UP000198575">
    <property type="component" value="Unassembled WGS sequence"/>
</dbReference>
<evidence type="ECO:0000256" key="1">
    <source>
        <dbReference type="ARBA" id="ARBA00022490"/>
    </source>
</evidence>
<dbReference type="NCBIfam" id="NF002342">
    <property type="entry name" value="PRK01305.1-3"/>
    <property type="match status" value="1"/>
</dbReference>
<dbReference type="STRING" id="578942.SAMN05216289_11076"/>
<dbReference type="Pfam" id="PF04376">
    <property type="entry name" value="ATE_N"/>
    <property type="match status" value="1"/>
</dbReference>
<keyword evidence="3 4" id="KW-0012">Acyltransferase</keyword>
<feature type="domain" description="N-end rule aminoacyl transferase C-terminal" evidence="6">
    <location>
        <begin position="104"/>
        <end position="225"/>
    </location>
</feature>
<dbReference type="InterPro" id="IPR007471">
    <property type="entry name" value="N-end_Aminoacyl_Trfase_N"/>
</dbReference>
<keyword evidence="2 4" id="KW-0808">Transferase</keyword>
<comment type="function">
    <text evidence="4">Functions in the N-end rule pathway of protein degradation where it conjugates Leu from its aminoacyl-tRNA to the N-termini of proteins containing an N-terminal aspartate or glutamate.</text>
</comment>
<evidence type="ECO:0000256" key="2">
    <source>
        <dbReference type="ARBA" id="ARBA00022679"/>
    </source>
</evidence>
<dbReference type="Pfam" id="PF04377">
    <property type="entry name" value="ATE_C"/>
    <property type="match status" value="1"/>
</dbReference>
<feature type="domain" description="N-end aminoacyl transferase N-terminal" evidence="5">
    <location>
        <begin position="14"/>
        <end position="84"/>
    </location>
</feature>
<dbReference type="RefSeq" id="WP_092407266.1">
    <property type="nucleotide sequence ID" value="NZ_FOVF01000010.1"/>
</dbReference>
<dbReference type="NCBIfam" id="NF002346">
    <property type="entry name" value="PRK01305.2-3"/>
    <property type="match status" value="1"/>
</dbReference>
<accession>A0A1I4XLG9</accession>
<dbReference type="EMBL" id="FOVF01000010">
    <property type="protein sequence ID" value="SFN26139.1"/>
    <property type="molecule type" value="Genomic_DNA"/>
</dbReference>
<dbReference type="InterPro" id="IPR017138">
    <property type="entry name" value="Asp_Glu_LeuTrfase"/>
</dbReference>
<evidence type="ECO:0000313" key="7">
    <source>
        <dbReference type="EMBL" id="SFN26139.1"/>
    </source>
</evidence>
<name>A0A1I4XLG9_9GAMM</name>
<proteinExistence type="inferred from homology"/>
<protein>
    <recommendedName>
        <fullName evidence="4">Aspartate/glutamate leucyltransferase</fullName>
        <ecNumber evidence="4">2.3.2.29</ecNumber>
    </recommendedName>
</protein>
<dbReference type="InterPro" id="IPR016181">
    <property type="entry name" value="Acyl_CoA_acyltransferase"/>
</dbReference>
<dbReference type="EC" id="2.3.2.29" evidence="4"/>
<dbReference type="PANTHER" id="PTHR21367">
    <property type="entry name" value="ARGININE-TRNA-PROTEIN TRANSFERASE 1"/>
    <property type="match status" value="1"/>
</dbReference>
<comment type="catalytic activity">
    <reaction evidence="4">
        <text>N-terminal L-glutamyl-[protein] + L-leucyl-tRNA(Leu) = N-terminal L-leucyl-L-glutamyl-[protein] + tRNA(Leu) + H(+)</text>
        <dbReference type="Rhea" id="RHEA:50412"/>
        <dbReference type="Rhea" id="RHEA-COMP:9613"/>
        <dbReference type="Rhea" id="RHEA-COMP:9622"/>
        <dbReference type="Rhea" id="RHEA-COMP:12664"/>
        <dbReference type="Rhea" id="RHEA-COMP:12668"/>
        <dbReference type="ChEBI" id="CHEBI:15378"/>
        <dbReference type="ChEBI" id="CHEBI:64721"/>
        <dbReference type="ChEBI" id="CHEBI:78442"/>
        <dbReference type="ChEBI" id="CHEBI:78494"/>
        <dbReference type="ChEBI" id="CHEBI:133041"/>
        <dbReference type="EC" id="2.3.2.29"/>
    </reaction>
</comment>
<evidence type="ECO:0000259" key="6">
    <source>
        <dbReference type="Pfam" id="PF04377"/>
    </source>
</evidence>
<keyword evidence="1 4" id="KW-0963">Cytoplasm</keyword>
<dbReference type="GO" id="GO:0004057">
    <property type="term" value="F:arginyl-tRNA--protein transferase activity"/>
    <property type="evidence" value="ECO:0007669"/>
    <property type="project" value="InterPro"/>
</dbReference>
<dbReference type="NCBIfam" id="NF002341">
    <property type="entry name" value="PRK01305.1-1"/>
    <property type="match status" value="1"/>
</dbReference>
<evidence type="ECO:0000313" key="8">
    <source>
        <dbReference type="Proteomes" id="UP000198575"/>
    </source>
</evidence>
<evidence type="ECO:0000259" key="5">
    <source>
        <dbReference type="Pfam" id="PF04376"/>
    </source>
</evidence>
<dbReference type="InterPro" id="IPR007472">
    <property type="entry name" value="N-end_Aminoacyl_Trfase_C"/>
</dbReference>
<comment type="similarity">
    <text evidence="4">Belongs to the R-transferase family. Bpt subfamily.</text>
</comment>
<reference evidence="7 8" key="1">
    <citation type="submission" date="2016-10" db="EMBL/GenBank/DDBJ databases">
        <authorList>
            <person name="de Groot N.N."/>
        </authorList>
    </citation>
    <scope>NUCLEOTIDE SEQUENCE [LARGE SCALE GENOMIC DNA]</scope>
    <source>
        <strain evidence="7 8">CGMCC 1.7659</strain>
    </source>
</reference>
<gene>
    <name evidence="4" type="primary">bpt</name>
    <name evidence="7" type="ORF">SAMN05216289_11076</name>
</gene>
<dbReference type="GO" id="GO:0008914">
    <property type="term" value="F:leucyl-tRNA--protein transferase activity"/>
    <property type="evidence" value="ECO:0007669"/>
    <property type="project" value="UniProtKB-UniRule"/>
</dbReference>
<comment type="catalytic activity">
    <reaction evidence="4">
        <text>N-terminal L-aspartyl-[protein] + L-leucyl-tRNA(Leu) = N-terminal L-leucyl-L-aspartyl-[protein] + tRNA(Leu) + H(+)</text>
        <dbReference type="Rhea" id="RHEA:50420"/>
        <dbReference type="Rhea" id="RHEA-COMP:9613"/>
        <dbReference type="Rhea" id="RHEA-COMP:9622"/>
        <dbReference type="Rhea" id="RHEA-COMP:12669"/>
        <dbReference type="Rhea" id="RHEA-COMP:12674"/>
        <dbReference type="ChEBI" id="CHEBI:15378"/>
        <dbReference type="ChEBI" id="CHEBI:64720"/>
        <dbReference type="ChEBI" id="CHEBI:78442"/>
        <dbReference type="ChEBI" id="CHEBI:78494"/>
        <dbReference type="ChEBI" id="CHEBI:133042"/>
        <dbReference type="EC" id="2.3.2.29"/>
    </reaction>
</comment>
<organism evidence="7 8">
    <name type="scientific">Dokdonella immobilis</name>
    <dbReference type="NCBI Taxonomy" id="578942"/>
    <lineage>
        <taxon>Bacteria</taxon>
        <taxon>Pseudomonadati</taxon>
        <taxon>Pseudomonadota</taxon>
        <taxon>Gammaproteobacteria</taxon>
        <taxon>Lysobacterales</taxon>
        <taxon>Rhodanobacteraceae</taxon>
        <taxon>Dokdonella</taxon>
    </lineage>
</organism>
<dbReference type="PANTHER" id="PTHR21367:SF1">
    <property type="entry name" value="ARGINYL-TRNA--PROTEIN TRANSFERASE 1"/>
    <property type="match status" value="1"/>
</dbReference>
<dbReference type="GO" id="GO:0071596">
    <property type="term" value="P:ubiquitin-dependent protein catabolic process via the N-end rule pathway"/>
    <property type="evidence" value="ECO:0007669"/>
    <property type="project" value="InterPro"/>
</dbReference>
<keyword evidence="8" id="KW-1185">Reference proteome</keyword>
<comment type="subcellular location">
    <subcellularLocation>
        <location evidence="4">Cytoplasm</location>
    </subcellularLocation>
</comment>